<dbReference type="EMBL" id="CACSLK010027834">
    <property type="protein sequence ID" value="CAA0832575.1"/>
    <property type="molecule type" value="Genomic_DNA"/>
</dbReference>
<evidence type="ECO:0000313" key="1">
    <source>
        <dbReference type="EMBL" id="CAA0832575.1"/>
    </source>
</evidence>
<reference evidence="1" key="1">
    <citation type="submission" date="2019-12" db="EMBL/GenBank/DDBJ databases">
        <authorList>
            <person name="Scholes J."/>
        </authorList>
    </citation>
    <scope>NUCLEOTIDE SEQUENCE</scope>
</reference>
<gene>
    <name evidence="1" type="ORF">SHERM_27850</name>
</gene>
<comment type="caution">
    <text evidence="1">The sequence shown here is derived from an EMBL/GenBank/DDBJ whole genome shotgun (WGS) entry which is preliminary data.</text>
</comment>
<name>A0A9N7NNR4_STRHE</name>
<dbReference type="AlphaFoldDB" id="A0A9N7NNR4"/>
<proteinExistence type="predicted"/>
<accession>A0A9N7NNR4</accession>
<sequence length="128" mass="14842">MALPKKHGGLGFQDIQLFNEALIAKQIWKLVAEPDKLVSKVLKSKYYPNSDLFEAQQNQNCSWLWSCWLSVLGKCSRWMRKEIRDGKNTAVWDTHWIIDRVGLPVELNAGIDRNIKWVRDLMNEDGNA</sequence>
<organism evidence="1 2">
    <name type="scientific">Striga hermonthica</name>
    <name type="common">Purple witchweed</name>
    <name type="synonym">Buchnera hermonthica</name>
    <dbReference type="NCBI Taxonomy" id="68872"/>
    <lineage>
        <taxon>Eukaryota</taxon>
        <taxon>Viridiplantae</taxon>
        <taxon>Streptophyta</taxon>
        <taxon>Embryophyta</taxon>
        <taxon>Tracheophyta</taxon>
        <taxon>Spermatophyta</taxon>
        <taxon>Magnoliopsida</taxon>
        <taxon>eudicotyledons</taxon>
        <taxon>Gunneridae</taxon>
        <taxon>Pentapetalae</taxon>
        <taxon>asterids</taxon>
        <taxon>lamiids</taxon>
        <taxon>Lamiales</taxon>
        <taxon>Orobanchaceae</taxon>
        <taxon>Buchnereae</taxon>
        <taxon>Striga</taxon>
    </lineage>
</organism>
<protein>
    <submittedName>
        <fullName evidence="1">Uncharacterized mitochondrial protein AtMg00310</fullName>
    </submittedName>
</protein>
<dbReference type="OrthoDB" id="913740at2759"/>
<dbReference type="Proteomes" id="UP001153555">
    <property type="component" value="Unassembled WGS sequence"/>
</dbReference>
<keyword evidence="2" id="KW-1185">Reference proteome</keyword>
<evidence type="ECO:0000313" key="2">
    <source>
        <dbReference type="Proteomes" id="UP001153555"/>
    </source>
</evidence>